<accession>C1BME9</accession>
<dbReference type="SUPFAM" id="SSF53649">
    <property type="entry name" value="Alkaline phosphatase-like"/>
    <property type="match status" value="1"/>
</dbReference>
<feature type="domain" description="Sulfatase N-terminal" evidence="5">
    <location>
        <begin position="83"/>
        <end position="182"/>
    </location>
</feature>
<comment type="cofactor">
    <cofactor evidence="1">
        <name>Ca(2+)</name>
        <dbReference type="ChEBI" id="CHEBI:29108"/>
    </cofactor>
</comment>
<evidence type="ECO:0000259" key="5">
    <source>
        <dbReference type="Pfam" id="PF00884"/>
    </source>
</evidence>
<dbReference type="GO" id="GO:0046872">
    <property type="term" value="F:metal ion binding"/>
    <property type="evidence" value="ECO:0007669"/>
    <property type="project" value="UniProtKB-KW"/>
</dbReference>
<sequence>MLLERSYTCTSSAIYLSPRQTNHPSGKKKNSTGSSISQSSHFVRLSLSQYPPPSVDLQLLTDMTPKSYFYLFVLTLSSVSSKKNVLLMIADDLGMESGIYGNKNIQTPNIDGLGRQSCVFDSAYTPVSSCSPSRSSLLTGYPPHQNGMYGLHNSIHHFSSLKNTLSITKLLARHGYVTGGVQSKDSQISWIDIHEKRQFLLLTELQLPDVNRYLELEALLPPGVKKLNFDK</sequence>
<dbReference type="Gene3D" id="3.40.720.10">
    <property type="entry name" value="Alkaline Phosphatase, subunit A"/>
    <property type="match status" value="1"/>
</dbReference>
<proteinExistence type="evidence at transcript level"/>
<dbReference type="EMBL" id="BT075778">
    <property type="protein sequence ID" value="ACO10202.1"/>
    <property type="molecule type" value="mRNA"/>
</dbReference>
<dbReference type="GO" id="GO:0008484">
    <property type="term" value="F:sulfuric ester hydrolase activity"/>
    <property type="evidence" value="ECO:0007669"/>
    <property type="project" value="TreeGrafter"/>
</dbReference>
<dbReference type="GO" id="GO:0005737">
    <property type="term" value="C:cytoplasm"/>
    <property type="evidence" value="ECO:0007669"/>
    <property type="project" value="TreeGrafter"/>
</dbReference>
<evidence type="ECO:0000256" key="3">
    <source>
        <dbReference type="ARBA" id="ARBA00022723"/>
    </source>
</evidence>
<reference evidence="6" key="1">
    <citation type="submission" date="2009-03" db="EMBL/GenBank/DDBJ databases">
        <title>Caligus rogercresseyi ESTs and full-length cDNAs.</title>
        <authorList>
            <person name="Yasuike M."/>
            <person name="von Schalburg K."/>
            <person name="Cooper G."/>
            <person name="Leong J."/>
            <person name="Jones S.R.M."/>
            <person name="Koop B.F."/>
        </authorList>
    </citation>
    <scope>NUCLEOTIDE SEQUENCE</scope>
    <source>
        <tissue evidence="6">Whole tissue</tissue>
    </source>
</reference>
<evidence type="ECO:0000256" key="1">
    <source>
        <dbReference type="ARBA" id="ARBA00001913"/>
    </source>
</evidence>
<protein>
    <submittedName>
        <fullName evidence="6">N-sulphoglucosamine sulphohydrolase</fullName>
    </submittedName>
</protein>
<dbReference type="PANTHER" id="PTHR45953">
    <property type="entry name" value="IDURONATE 2-SULFATASE"/>
    <property type="match status" value="1"/>
</dbReference>
<evidence type="ECO:0000256" key="4">
    <source>
        <dbReference type="ARBA" id="ARBA00022801"/>
    </source>
</evidence>
<keyword evidence="3" id="KW-0479">Metal-binding</keyword>
<dbReference type="InterPro" id="IPR000917">
    <property type="entry name" value="Sulfatase_N"/>
</dbReference>
<keyword evidence="4 6" id="KW-0378">Hydrolase</keyword>
<evidence type="ECO:0000313" key="6">
    <source>
        <dbReference type="EMBL" id="ACO10202.1"/>
    </source>
</evidence>
<name>C1BME9_CALRO</name>
<dbReference type="Pfam" id="PF00884">
    <property type="entry name" value="Sulfatase"/>
    <property type="match status" value="1"/>
</dbReference>
<dbReference type="InterPro" id="IPR024607">
    <property type="entry name" value="Sulfatase_CS"/>
</dbReference>
<gene>
    <name evidence="6" type="primary">SPHM</name>
</gene>
<dbReference type="InterPro" id="IPR017850">
    <property type="entry name" value="Alkaline_phosphatase_core_sf"/>
</dbReference>
<organism evidence="6">
    <name type="scientific">Caligus rogercresseyi</name>
    <name type="common">Sea louse</name>
    <dbReference type="NCBI Taxonomy" id="217165"/>
    <lineage>
        <taxon>Eukaryota</taxon>
        <taxon>Metazoa</taxon>
        <taxon>Ecdysozoa</taxon>
        <taxon>Arthropoda</taxon>
        <taxon>Crustacea</taxon>
        <taxon>Multicrustacea</taxon>
        <taxon>Hexanauplia</taxon>
        <taxon>Copepoda</taxon>
        <taxon>Siphonostomatoida</taxon>
        <taxon>Caligidae</taxon>
        <taxon>Caligus</taxon>
    </lineage>
</organism>
<dbReference type="PANTHER" id="PTHR45953:SF1">
    <property type="entry name" value="IDURONATE 2-SULFATASE"/>
    <property type="match status" value="1"/>
</dbReference>
<dbReference type="PROSITE" id="PS00523">
    <property type="entry name" value="SULFATASE_1"/>
    <property type="match status" value="1"/>
</dbReference>
<dbReference type="AlphaFoldDB" id="C1BME9"/>
<comment type="similarity">
    <text evidence="2">Belongs to the sulfatase family.</text>
</comment>
<evidence type="ECO:0000256" key="2">
    <source>
        <dbReference type="ARBA" id="ARBA00008779"/>
    </source>
</evidence>